<evidence type="ECO:0000256" key="5">
    <source>
        <dbReference type="ARBA" id="ARBA00022741"/>
    </source>
</evidence>
<evidence type="ECO:0000256" key="3">
    <source>
        <dbReference type="ARBA" id="ARBA00022679"/>
    </source>
</evidence>
<evidence type="ECO:0000259" key="12">
    <source>
        <dbReference type="PROSITE" id="PS50146"/>
    </source>
</evidence>
<dbReference type="RefSeq" id="WP_308992042.1">
    <property type="nucleotide sequence ID" value="NZ_CP155618.1"/>
</dbReference>
<comment type="cofactor">
    <cofactor evidence="1">
        <name>Mg(2+)</name>
        <dbReference type="ChEBI" id="CHEBI:18420"/>
    </cofactor>
</comment>
<keyword evidence="7" id="KW-0067">ATP-binding</keyword>
<dbReference type="PANTHER" id="PTHR12358:SF106">
    <property type="entry name" value="LIPID KINASE YEGS"/>
    <property type="match status" value="1"/>
</dbReference>
<evidence type="ECO:0000256" key="9">
    <source>
        <dbReference type="ARBA" id="ARBA00023098"/>
    </source>
</evidence>
<keyword evidence="2" id="KW-0444">Lipid biosynthesis</keyword>
<dbReference type="EMBL" id="CP155618">
    <property type="protein sequence ID" value="XBL14066.1"/>
    <property type="molecule type" value="Genomic_DNA"/>
</dbReference>
<dbReference type="NCBIfam" id="TIGR00147">
    <property type="entry name" value="YegS/Rv2252/BmrU family lipid kinase"/>
    <property type="match status" value="1"/>
</dbReference>
<evidence type="ECO:0000256" key="4">
    <source>
        <dbReference type="ARBA" id="ARBA00022723"/>
    </source>
</evidence>
<keyword evidence="11" id="KW-1208">Phospholipid metabolism</keyword>
<dbReference type="GO" id="GO:0046872">
    <property type="term" value="F:metal ion binding"/>
    <property type="evidence" value="ECO:0007669"/>
    <property type="project" value="UniProtKB-KW"/>
</dbReference>
<dbReference type="GO" id="GO:0005886">
    <property type="term" value="C:plasma membrane"/>
    <property type="evidence" value="ECO:0007669"/>
    <property type="project" value="TreeGrafter"/>
</dbReference>
<dbReference type="GO" id="GO:0005524">
    <property type="term" value="F:ATP binding"/>
    <property type="evidence" value="ECO:0007669"/>
    <property type="project" value="UniProtKB-KW"/>
</dbReference>
<feature type="domain" description="DAGKc" evidence="12">
    <location>
        <begin position="1"/>
        <end position="129"/>
    </location>
</feature>
<dbReference type="GO" id="GO:0016301">
    <property type="term" value="F:kinase activity"/>
    <property type="evidence" value="ECO:0007669"/>
    <property type="project" value="UniProtKB-KW"/>
</dbReference>
<dbReference type="PANTHER" id="PTHR12358">
    <property type="entry name" value="SPHINGOSINE KINASE"/>
    <property type="match status" value="1"/>
</dbReference>
<proteinExistence type="predicted"/>
<evidence type="ECO:0000313" key="14">
    <source>
        <dbReference type="Proteomes" id="UP001224325"/>
    </source>
</evidence>
<dbReference type="KEGG" id="mlil:QLS71_017325"/>
<dbReference type="InterPro" id="IPR050187">
    <property type="entry name" value="Lipid_Phosphate_FormReg"/>
</dbReference>
<dbReference type="InterPro" id="IPR005218">
    <property type="entry name" value="Diacylglycerol/lipid_kinase"/>
</dbReference>
<dbReference type="InterPro" id="IPR017438">
    <property type="entry name" value="ATP-NAD_kinase_N"/>
</dbReference>
<keyword evidence="6 13" id="KW-0418">Kinase</keyword>
<keyword evidence="3" id="KW-0808">Transferase</keyword>
<keyword evidence="5" id="KW-0547">Nucleotide-binding</keyword>
<keyword evidence="10" id="KW-0594">Phospholipid biosynthesis</keyword>
<keyword evidence="8" id="KW-0460">Magnesium</keyword>
<keyword evidence="9" id="KW-0443">Lipid metabolism</keyword>
<name>A0AAU7EF47_9FLAO</name>
<evidence type="ECO:0000256" key="2">
    <source>
        <dbReference type="ARBA" id="ARBA00022516"/>
    </source>
</evidence>
<evidence type="ECO:0000256" key="8">
    <source>
        <dbReference type="ARBA" id="ARBA00022842"/>
    </source>
</evidence>
<evidence type="ECO:0000313" key="13">
    <source>
        <dbReference type="EMBL" id="XBL14066.1"/>
    </source>
</evidence>
<evidence type="ECO:0000256" key="10">
    <source>
        <dbReference type="ARBA" id="ARBA00023209"/>
    </source>
</evidence>
<dbReference type="Gene3D" id="3.40.50.10330">
    <property type="entry name" value="Probable inorganic polyphosphate/atp-NAD kinase, domain 1"/>
    <property type="match status" value="1"/>
</dbReference>
<evidence type="ECO:0000256" key="1">
    <source>
        <dbReference type="ARBA" id="ARBA00001946"/>
    </source>
</evidence>
<protein>
    <submittedName>
        <fullName evidence="13">Diacylglycerol kinase family lipid kinase</fullName>
    </submittedName>
</protein>
<evidence type="ECO:0000256" key="7">
    <source>
        <dbReference type="ARBA" id="ARBA00022840"/>
    </source>
</evidence>
<dbReference type="SMART" id="SM00046">
    <property type="entry name" value="DAGKc"/>
    <property type="match status" value="1"/>
</dbReference>
<accession>A0AAU7EF47</accession>
<sequence length="294" mass="32848">MKQIHFILNPIAGKGNNNLDLVFLNKYFNKKDFTIVVKPTHYKKHAIKLTQESIKENADVIVACGGDGTIHEVASCLVNSPIVLGIIPIGSGNGLASNLDIPKNLNKALTLIKNQAVKQIDVGLLNNHYFFSNTGIGFDAQVIKQYEASNERTLSSYIKATLKSLKKVNKLIEVETAINGKTIQHKPFLIFISNSNQMGYHVSLTPKASLQDGKLDILIVKKIGAFKIFLFTLLMFLKCHHILKEVTTFQSKNIKITQKNRPLFQIQIDGEFLMIKNHSIEISILEKALNVIAR</sequence>
<reference evidence="13" key="1">
    <citation type="submission" date="2024-04" db="EMBL/GenBank/DDBJ databases">
        <title>Mariniflexile litorale, isolated from the shallow sediments of the Sea of Japan.</title>
        <authorList>
            <person name="Romanenko L."/>
            <person name="Isaeva M."/>
        </authorList>
    </citation>
    <scope>NUCLEOTIDE SEQUENCE [LARGE SCALE GENOMIC DNA]</scope>
    <source>
        <strain evidence="13">KMM 9835</strain>
    </source>
</reference>
<organism evidence="13 14">
    <name type="scientific">Mariniflexile litorale</name>
    <dbReference type="NCBI Taxonomy" id="3045158"/>
    <lineage>
        <taxon>Bacteria</taxon>
        <taxon>Pseudomonadati</taxon>
        <taxon>Bacteroidota</taxon>
        <taxon>Flavobacteriia</taxon>
        <taxon>Flavobacteriales</taxon>
        <taxon>Flavobacteriaceae</taxon>
        <taxon>Mariniflexile</taxon>
    </lineage>
</organism>
<dbReference type="InterPro" id="IPR045540">
    <property type="entry name" value="YegS/DAGK_C"/>
</dbReference>
<dbReference type="Proteomes" id="UP001224325">
    <property type="component" value="Chromosome"/>
</dbReference>
<evidence type="ECO:0000256" key="6">
    <source>
        <dbReference type="ARBA" id="ARBA00022777"/>
    </source>
</evidence>
<keyword evidence="4" id="KW-0479">Metal-binding</keyword>
<dbReference type="InterPro" id="IPR001206">
    <property type="entry name" value="Diacylglycerol_kinase_cat_dom"/>
</dbReference>
<dbReference type="GO" id="GO:0008654">
    <property type="term" value="P:phospholipid biosynthetic process"/>
    <property type="evidence" value="ECO:0007669"/>
    <property type="project" value="UniProtKB-KW"/>
</dbReference>
<dbReference type="SUPFAM" id="SSF111331">
    <property type="entry name" value="NAD kinase/diacylglycerol kinase-like"/>
    <property type="match status" value="1"/>
</dbReference>
<keyword evidence="14" id="KW-1185">Reference proteome</keyword>
<dbReference type="AlphaFoldDB" id="A0AAU7EF47"/>
<gene>
    <name evidence="13" type="ORF">QLS71_017325</name>
</gene>
<dbReference type="PROSITE" id="PS50146">
    <property type="entry name" value="DAGK"/>
    <property type="match status" value="1"/>
</dbReference>
<dbReference type="Pfam" id="PF00781">
    <property type="entry name" value="DAGK_cat"/>
    <property type="match status" value="1"/>
</dbReference>
<dbReference type="InterPro" id="IPR016064">
    <property type="entry name" value="NAD/diacylglycerol_kinase_sf"/>
</dbReference>
<dbReference type="Gene3D" id="2.60.200.40">
    <property type="match status" value="1"/>
</dbReference>
<dbReference type="Pfam" id="PF19279">
    <property type="entry name" value="YegS_C"/>
    <property type="match status" value="1"/>
</dbReference>
<evidence type="ECO:0000256" key="11">
    <source>
        <dbReference type="ARBA" id="ARBA00023264"/>
    </source>
</evidence>